<protein>
    <submittedName>
        <fullName evidence="1">Uncharacterized protein</fullName>
    </submittedName>
</protein>
<feature type="non-terminal residue" evidence="1">
    <location>
        <position position="163"/>
    </location>
</feature>
<accession>A0A699VS26</accession>
<feature type="non-terminal residue" evidence="1">
    <location>
        <position position="1"/>
    </location>
</feature>
<gene>
    <name evidence="1" type="ORF">Tci_909098</name>
</gene>
<proteinExistence type="predicted"/>
<name>A0A699VS26_TANCI</name>
<organism evidence="1">
    <name type="scientific">Tanacetum cinerariifolium</name>
    <name type="common">Dalmatian daisy</name>
    <name type="synonym">Chrysanthemum cinerariifolium</name>
    <dbReference type="NCBI Taxonomy" id="118510"/>
    <lineage>
        <taxon>Eukaryota</taxon>
        <taxon>Viridiplantae</taxon>
        <taxon>Streptophyta</taxon>
        <taxon>Embryophyta</taxon>
        <taxon>Tracheophyta</taxon>
        <taxon>Spermatophyta</taxon>
        <taxon>Magnoliopsida</taxon>
        <taxon>eudicotyledons</taxon>
        <taxon>Gunneridae</taxon>
        <taxon>Pentapetalae</taxon>
        <taxon>asterids</taxon>
        <taxon>campanulids</taxon>
        <taxon>Asterales</taxon>
        <taxon>Asteraceae</taxon>
        <taxon>Asteroideae</taxon>
        <taxon>Anthemideae</taxon>
        <taxon>Anthemidinae</taxon>
        <taxon>Tanacetum</taxon>
    </lineage>
</organism>
<evidence type="ECO:0000313" key="1">
    <source>
        <dbReference type="EMBL" id="GFD37129.1"/>
    </source>
</evidence>
<reference evidence="1" key="1">
    <citation type="journal article" date="2019" name="Sci. Rep.">
        <title>Draft genome of Tanacetum cinerariifolium, the natural source of mosquito coil.</title>
        <authorList>
            <person name="Yamashiro T."/>
            <person name="Shiraishi A."/>
            <person name="Satake H."/>
            <person name="Nakayama K."/>
        </authorList>
    </citation>
    <scope>NUCLEOTIDE SEQUENCE</scope>
</reference>
<sequence>VLKSWVDEYGNERARTLGRVNLYAFYEQEVKDTQANILSHKHDIQTLLDQLGTVSINQRLADIAQGLNDLRTERNNTARSIASTKAGMDKIQEQINKQTRLISSGKELALNPSRQDLQNRINSKEVERQELLRSFKVSAPPVQALDNEIKNLKALWGSQATTV</sequence>
<comment type="caution">
    <text evidence="1">The sequence shown here is derived from an EMBL/GenBank/DDBJ whole genome shotgun (WGS) entry which is preliminary data.</text>
</comment>
<dbReference type="EMBL" id="BKCJ011481136">
    <property type="protein sequence ID" value="GFD37129.1"/>
    <property type="molecule type" value="Genomic_DNA"/>
</dbReference>
<dbReference type="AlphaFoldDB" id="A0A699VS26"/>